<feature type="compositionally biased region" description="Basic and acidic residues" evidence="1">
    <location>
        <begin position="457"/>
        <end position="468"/>
    </location>
</feature>
<feature type="non-terminal residue" evidence="2">
    <location>
        <position position="539"/>
    </location>
</feature>
<feature type="compositionally biased region" description="Basic and acidic residues" evidence="1">
    <location>
        <begin position="372"/>
        <end position="399"/>
    </location>
</feature>
<gene>
    <name evidence="2" type="ORF">NECAME_18421</name>
</gene>
<keyword evidence="3" id="KW-1185">Reference proteome</keyword>
<feature type="region of interest" description="Disordered" evidence="1">
    <location>
        <begin position="340"/>
        <end position="435"/>
    </location>
</feature>
<dbReference type="EMBL" id="KI661281">
    <property type="protein sequence ID" value="ETN73262.1"/>
    <property type="molecule type" value="Genomic_DNA"/>
</dbReference>
<name>W2SX91_NECAM</name>
<sequence>MPFDIVAARHAHEEIALRIRQLDAAFREAQQHALVELTLHAPARRVLALNLPDERHGRAIHLIDAPVREVAENAVLERVFLADLGADILERVDGALQIRAMRDLHLHRRIADAAIRVVHGRHRTERHGVERAVAAAQAHGADREKLDRARDACHRHPVAHLHGIFRQQEDAGDEVLHELLRAKAERHAEDTRARNQRRGVHAELRERGEPDHDKDRNEQRGAEHRQERAQARGAHEVAGVGPRVQAPFGRAVRELPDRDSGEDGDHDSQECRTQHMPDRCERENACGTQVPDVQQQVERHDPDRRDDAATQRRVIAIRTALAEAHLLLFLAQPEHAAQCAEQHDRAHARGKQNDERESARAQQRRVAAAQIERPDEPERQDHEERNADPDVGEPLHEPGIRAVARGGGAHGIGDGAAQLQDDHGKREVNDQRDDLHEREMRVLGHAERHRAAKRPAHAADHDDAHEPALRISGPVVGERHEAQRGRAGREQQLAEHHDHAADHIRIDDLAHGFGGRGVVGAEQRKHARGAQAEGDHGHD</sequence>
<feature type="compositionally biased region" description="Basic and acidic residues" evidence="1">
    <location>
        <begin position="477"/>
        <end position="510"/>
    </location>
</feature>
<feature type="compositionally biased region" description="Gly residues" evidence="1">
    <location>
        <begin position="405"/>
        <end position="414"/>
    </location>
</feature>
<evidence type="ECO:0000313" key="2">
    <source>
        <dbReference type="EMBL" id="ETN73262.1"/>
    </source>
</evidence>
<accession>W2SX91</accession>
<reference evidence="3" key="1">
    <citation type="journal article" date="2014" name="Nat. Genet.">
        <title>Genome of the human hookworm Necator americanus.</title>
        <authorList>
            <person name="Tang Y.T."/>
            <person name="Gao X."/>
            <person name="Rosa B.A."/>
            <person name="Abubucker S."/>
            <person name="Hallsworth-Pepin K."/>
            <person name="Martin J."/>
            <person name="Tyagi R."/>
            <person name="Heizer E."/>
            <person name="Zhang X."/>
            <person name="Bhonagiri-Palsikar V."/>
            <person name="Minx P."/>
            <person name="Warren W.C."/>
            <person name="Wang Q."/>
            <person name="Zhan B."/>
            <person name="Hotez P.J."/>
            <person name="Sternberg P.W."/>
            <person name="Dougall A."/>
            <person name="Gaze S.T."/>
            <person name="Mulvenna J."/>
            <person name="Sotillo J."/>
            <person name="Ranganathan S."/>
            <person name="Rabelo E.M."/>
            <person name="Wilson R.K."/>
            <person name="Felgner P.L."/>
            <person name="Bethony J."/>
            <person name="Hawdon J.M."/>
            <person name="Gasser R.B."/>
            <person name="Loukas A."/>
            <person name="Mitreva M."/>
        </authorList>
    </citation>
    <scope>NUCLEOTIDE SEQUENCE [LARGE SCALE GENOMIC DNA]</scope>
</reference>
<dbReference type="OMA" id="DLHEREM"/>
<feature type="region of interest" description="Disordered" evidence="1">
    <location>
        <begin position="453"/>
        <end position="539"/>
    </location>
</feature>
<organism evidence="2 3">
    <name type="scientific">Necator americanus</name>
    <name type="common">Human hookworm</name>
    <dbReference type="NCBI Taxonomy" id="51031"/>
    <lineage>
        <taxon>Eukaryota</taxon>
        <taxon>Metazoa</taxon>
        <taxon>Ecdysozoa</taxon>
        <taxon>Nematoda</taxon>
        <taxon>Chromadorea</taxon>
        <taxon>Rhabditida</taxon>
        <taxon>Rhabditina</taxon>
        <taxon>Rhabditomorpha</taxon>
        <taxon>Strongyloidea</taxon>
        <taxon>Ancylostomatidae</taxon>
        <taxon>Bunostominae</taxon>
        <taxon>Necator</taxon>
    </lineage>
</organism>
<protein>
    <submittedName>
        <fullName evidence="2">Uncharacterized protein</fullName>
    </submittedName>
</protein>
<dbReference type="AlphaFoldDB" id="W2SX91"/>
<feature type="compositionally biased region" description="Basic and acidic residues" evidence="1">
    <location>
        <begin position="341"/>
        <end position="359"/>
    </location>
</feature>
<dbReference type="Proteomes" id="UP000053676">
    <property type="component" value="Unassembled WGS sequence"/>
</dbReference>
<feature type="compositionally biased region" description="Basic and acidic residues" evidence="1">
    <location>
        <begin position="200"/>
        <end position="235"/>
    </location>
</feature>
<feature type="compositionally biased region" description="Basic and acidic residues" evidence="1">
    <location>
        <begin position="420"/>
        <end position="435"/>
    </location>
</feature>
<feature type="region of interest" description="Disordered" evidence="1">
    <location>
        <begin position="186"/>
        <end position="308"/>
    </location>
</feature>
<evidence type="ECO:0000256" key="1">
    <source>
        <dbReference type="SAM" id="MobiDB-lite"/>
    </source>
</evidence>
<feature type="compositionally biased region" description="Basic and acidic residues" evidence="1">
    <location>
        <begin position="297"/>
        <end position="308"/>
    </location>
</feature>
<evidence type="ECO:0000313" key="3">
    <source>
        <dbReference type="Proteomes" id="UP000053676"/>
    </source>
</evidence>
<feature type="compositionally biased region" description="Basic and acidic residues" evidence="1">
    <location>
        <begin position="251"/>
        <end position="284"/>
    </location>
</feature>
<proteinExistence type="predicted"/>
<feature type="compositionally biased region" description="Low complexity" evidence="1">
    <location>
        <begin position="360"/>
        <end position="371"/>
    </location>
</feature>
<dbReference type="KEGG" id="nai:NECAME_18421"/>